<sequence length="257" mass="29608">MISQLKLITFDVTGTLVKFRKPPFQVYLDFGHKYGIDVDPDELSKSFKNQWKLMNVSQQHFGTCWETWWKKFVIETFKGTTGLSRNDDQKLASLAEELVHHFGTDKCWELSPGAENMLQKIQEYNNSSQAVHNRLGIGVISNFDPRIRSILQALKISHHFNFLALSHELQMSKPNPALFNFAYQQHFKNADNSLHEYCLHVGDNYEFDYAGATTVGWKAALIMSSKQQEKDLSMLNVPENTIFTSLQEFSDHLLIRG</sequence>
<dbReference type="InterPro" id="IPR044924">
    <property type="entry name" value="HAD-SF_hydro_IA_REG-2-like_cap"/>
</dbReference>
<evidence type="ECO:0000313" key="2">
    <source>
        <dbReference type="Proteomes" id="UP000198287"/>
    </source>
</evidence>
<dbReference type="OrthoDB" id="444127at2759"/>
<dbReference type="SFLD" id="SFLDS00003">
    <property type="entry name" value="Haloacid_Dehalogenase"/>
    <property type="match status" value="1"/>
</dbReference>
<protein>
    <submittedName>
        <fullName evidence="1">Rhythmically expressed gene 2 protein</fullName>
    </submittedName>
</protein>
<dbReference type="InterPro" id="IPR036412">
    <property type="entry name" value="HAD-like_sf"/>
</dbReference>
<dbReference type="Proteomes" id="UP000198287">
    <property type="component" value="Unassembled WGS sequence"/>
</dbReference>
<dbReference type="NCBIfam" id="TIGR02252">
    <property type="entry name" value="DREG-2"/>
    <property type="match status" value="1"/>
</dbReference>
<dbReference type="GO" id="GO:0005634">
    <property type="term" value="C:nucleus"/>
    <property type="evidence" value="ECO:0007669"/>
    <property type="project" value="TreeGrafter"/>
</dbReference>
<proteinExistence type="predicted"/>
<dbReference type="PANTHER" id="PTHR46191">
    <property type="match status" value="1"/>
</dbReference>
<dbReference type="InterPro" id="IPR011949">
    <property type="entry name" value="HAD-SF_hydro_IA_REG-2-like"/>
</dbReference>
<dbReference type="OMA" id="GARSANW"/>
<organism evidence="1 2">
    <name type="scientific">Folsomia candida</name>
    <name type="common">Springtail</name>
    <dbReference type="NCBI Taxonomy" id="158441"/>
    <lineage>
        <taxon>Eukaryota</taxon>
        <taxon>Metazoa</taxon>
        <taxon>Ecdysozoa</taxon>
        <taxon>Arthropoda</taxon>
        <taxon>Hexapoda</taxon>
        <taxon>Collembola</taxon>
        <taxon>Entomobryomorpha</taxon>
        <taxon>Isotomoidea</taxon>
        <taxon>Isotomidae</taxon>
        <taxon>Proisotominae</taxon>
        <taxon>Folsomia</taxon>
    </lineage>
</organism>
<dbReference type="Gene3D" id="1.10.150.720">
    <property type="entry name" value="Haloacid dehalogenase-like hydrolase"/>
    <property type="match status" value="1"/>
</dbReference>
<dbReference type="EMBL" id="LNIX01000003">
    <property type="protein sequence ID" value="OXA58706.1"/>
    <property type="molecule type" value="Genomic_DNA"/>
</dbReference>
<dbReference type="AlphaFoldDB" id="A0A226EQ40"/>
<dbReference type="SFLD" id="SFLDG01129">
    <property type="entry name" value="C1.5:_HAD__Beta-PGM__Phosphata"/>
    <property type="match status" value="1"/>
</dbReference>
<dbReference type="InterPro" id="IPR023214">
    <property type="entry name" value="HAD_sf"/>
</dbReference>
<gene>
    <name evidence="1" type="ORF">Fcan01_06879</name>
</gene>
<comment type="caution">
    <text evidence="1">The sequence shown here is derived from an EMBL/GenBank/DDBJ whole genome shotgun (WGS) entry which is preliminary data.</text>
</comment>
<dbReference type="SUPFAM" id="SSF56784">
    <property type="entry name" value="HAD-like"/>
    <property type="match status" value="1"/>
</dbReference>
<dbReference type="InterPro" id="IPR051828">
    <property type="entry name" value="HAD-like_hydrolase_domain"/>
</dbReference>
<dbReference type="STRING" id="158441.A0A226EQ40"/>
<dbReference type="Pfam" id="PF00702">
    <property type="entry name" value="Hydrolase"/>
    <property type="match status" value="1"/>
</dbReference>
<reference evidence="1 2" key="1">
    <citation type="submission" date="2015-12" db="EMBL/GenBank/DDBJ databases">
        <title>The genome of Folsomia candida.</title>
        <authorList>
            <person name="Faddeeva A."/>
            <person name="Derks M.F."/>
            <person name="Anvar Y."/>
            <person name="Smit S."/>
            <person name="Van Straalen N."/>
            <person name="Roelofs D."/>
        </authorList>
    </citation>
    <scope>NUCLEOTIDE SEQUENCE [LARGE SCALE GENOMIC DNA]</scope>
    <source>
        <strain evidence="1 2">VU population</strain>
        <tissue evidence="1">Whole body</tissue>
    </source>
</reference>
<keyword evidence="2" id="KW-1185">Reference proteome</keyword>
<dbReference type="NCBIfam" id="TIGR01549">
    <property type="entry name" value="HAD-SF-IA-v1"/>
    <property type="match status" value="1"/>
</dbReference>
<dbReference type="PANTHER" id="PTHR46191:SF2">
    <property type="entry name" value="HALOACID DEHALOGENASE-LIKE HYDROLASE DOMAIN-CONTAINING PROTEIN 3"/>
    <property type="match status" value="1"/>
</dbReference>
<name>A0A226EQ40_FOLCA</name>
<accession>A0A226EQ40</accession>
<dbReference type="InterPro" id="IPR006439">
    <property type="entry name" value="HAD-SF_hydro_IA"/>
</dbReference>
<dbReference type="Gene3D" id="3.40.50.1000">
    <property type="entry name" value="HAD superfamily/HAD-like"/>
    <property type="match status" value="1"/>
</dbReference>
<evidence type="ECO:0000313" key="1">
    <source>
        <dbReference type="EMBL" id="OXA58706.1"/>
    </source>
</evidence>